<dbReference type="AlphaFoldDB" id="A0A7Y9XEU5"/>
<evidence type="ECO:0000313" key="3">
    <source>
        <dbReference type="Proteomes" id="UP000584931"/>
    </source>
</evidence>
<feature type="transmembrane region" description="Helical" evidence="1">
    <location>
        <begin position="286"/>
        <end position="307"/>
    </location>
</feature>
<keyword evidence="1" id="KW-1133">Transmembrane helix</keyword>
<evidence type="ECO:0008006" key="4">
    <source>
        <dbReference type="Google" id="ProtNLM"/>
    </source>
</evidence>
<comment type="caution">
    <text evidence="2">The sequence shown here is derived from an EMBL/GenBank/DDBJ whole genome shotgun (WGS) entry which is preliminary data.</text>
</comment>
<keyword evidence="1" id="KW-0812">Transmembrane</keyword>
<evidence type="ECO:0000256" key="1">
    <source>
        <dbReference type="SAM" id="Phobius"/>
    </source>
</evidence>
<dbReference type="RefSeq" id="WP_179810418.1">
    <property type="nucleotide sequence ID" value="NZ_JACCHL010000001.1"/>
</dbReference>
<evidence type="ECO:0000313" key="2">
    <source>
        <dbReference type="EMBL" id="NYH53455.1"/>
    </source>
</evidence>
<keyword evidence="1" id="KW-0472">Membrane</keyword>
<reference evidence="2 3" key="1">
    <citation type="submission" date="2020-07" db="EMBL/GenBank/DDBJ databases">
        <title>Sequencing the genomes of 1000 actinobacteria strains.</title>
        <authorList>
            <person name="Klenk H.-P."/>
        </authorList>
    </citation>
    <scope>NUCLEOTIDE SEQUENCE [LARGE SCALE GENOMIC DNA]</scope>
    <source>
        <strain evidence="2 3">DSM 45278</strain>
    </source>
</reference>
<dbReference type="Proteomes" id="UP000584931">
    <property type="component" value="Unassembled WGS sequence"/>
</dbReference>
<proteinExistence type="predicted"/>
<organism evidence="2 3">
    <name type="scientific">Nocardiopsis sinuspersici</name>
    <dbReference type="NCBI Taxonomy" id="501010"/>
    <lineage>
        <taxon>Bacteria</taxon>
        <taxon>Bacillati</taxon>
        <taxon>Actinomycetota</taxon>
        <taxon>Actinomycetes</taxon>
        <taxon>Streptosporangiales</taxon>
        <taxon>Nocardiopsidaceae</taxon>
        <taxon>Nocardiopsis</taxon>
    </lineage>
</organism>
<feature type="transmembrane region" description="Helical" evidence="1">
    <location>
        <begin position="123"/>
        <end position="143"/>
    </location>
</feature>
<sequence length="311" mass="33494">MSTVATVSLAVAVLGFLVAFCFEVRLIARERRVGVGTNLPLLAREALVASVMPWSLVRFWAGFGAAGLVALAASSSVAWLPMAIAGLTGVHRSKKPLDFHRRGFGPNGRPDPRNASLPRPPVVVLRSWWGMLGGALLTGLLFVLTHRLGAVVFPEEGFLRQALLAAGLLLASVALPMAGAWVLGRSLFTYVRLEGTHVVTRGDGHLVAIPVERVVRVGSEHGLRVHTDDGAEYPALSLFGSRIGRWTSGGADRRRAERVTRFVDQVRPDMPEGFTTLPRELRRRVVVRNGSAMGAGMVWTAFAFHVIGSGL</sequence>
<gene>
    <name evidence="2" type="ORF">HNR06_003044</name>
</gene>
<protein>
    <recommendedName>
        <fullName evidence="4">PH domain-containing protein</fullName>
    </recommendedName>
</protein>
<feature type="transmembrane region" description="Helical" evidence="1">
    <location>
        <begin position="59"/>
        <end position="87"/>
    </location>
</feature>
<feature type="transmembrane region" description="Helical" evidence="1">
    <location>
        <begin position="163"/>
        <end position="183"/>
    </location>
</feature>
<accession>A0A7Y9XEU5</accession>
<dbReference type="EMBL" id="JACCHL010000001">
    <property type="protein sequence ID" value="NYH53455.1"/>
    <property type="molecule type" value="Genomic_DNA"/>
</dbReference>
<name>A0A7Y9XEU5_9ACTN</name>